<accession>A0ABT9YFU7</accession>
<feature type="region of interest" description="Disordered" evidence="1">
    <location>
        <begin position="51"/>
        <end position="86"/>
    </location>
</feature>
<organism evidence="2 3">
    <name type="scientific">Alkalicoccobacillus murimartini</name>
    <dbReference type="NCBI Taxonomy" id="171685"/>
    <lineage>
        <taxon>Bacteria</taxon>
        <taxon>Bacillati</taxon>
        <taxon>Bacillota</taxon>
        <taxon>Bacilli</taxon>
        <taxon>Bacillales</taxon>
        <taxon>Bacillaceae</taxon>
        <taxon>Alkalicoccobacillus</taxon>
    </lineage>
</organism>
<evidence type="ECO:0000313" key="2">
    <source>
        <dbReference type="EMBL" id="MDQ0206473.1"/>
    </source>
</evidence>
<evidence type="ECO:0008006" key="4">
    <source>
        <dbReference type="Google" id="ProtNLM"/>
    </source>
</evidence>
<dbReference type="RefSeq" id="WP_306980905.1">
    <property type="nucleotide sequence ID" value="NZ_JAUSUA010000001.1"/>
</dbReference>
<protein>
    <recommendedName>
        <fullName evidence="4">Coat protein YlbD-like</fullName>
    </recommendedName>
</protein>
<evidence type="ECO:0000256" key="1">
    <source>
        <dbReference type="SAM" id="MobiDB-lite"/>
    </source>
</evidence>
<dbReference type="InterPro" id="IPR025953">
    <property type="entry name" value="YlbD_coat"/>
</dbReference>
<evidence type="ECO:0000313" key="3">
    <source>
        <dbReference type="Proteomes" id="UP001225034"/>
    </source>
</evidence>
<sequence>MVSSQELHPSVHEFKDFVRHHPGIMNEVRQGSKTLQAVYEEWSVLGPNHSQWSQFMNAEPNEQEPVQDHTQSTEEKQEQKGTAQATEFMGQMMNMVKKMNVQDLQNHLAQFSSVLGNVQTLIQTFQRPEDEQTRSNPDQPFSFRRD</sequence>
<dbReference type="Pfam" id="PF14071">
    <property type="entry name" value="YlbD_coat"/>
    <property type="match status" value="1"/>
</dbReference>
<proteinExistence type="predicted"/>
<dbReference type="EMBL" id="JAUSUA010000001">
    <property type="protein sequence ID" value="MDQ0206473.1"/>
    <property type="molecule type" value="Genomic_DNA"/>
</dbReference>
<feature type="region of interest" description="Disordered" evidence="1">
    <location>
        <begin position="125"/>
        <end position="146"/>
    </location>
</feature>
<name>A0ABT9YFU7_9BACI</name>
<dbReference type="Proteomes" id="UP001225034">
    <property type="component" value="Unassembled WGS sequence"/>
</dbReference>
<comment type="caution">
    <text evidence="2">The sequence shown here is derived from an EMBL/GenBank/DDBJ whole genome shotgun (WGS) entry which is preliminary data.</text>
</comment>
<keyword evidence="3" id="KW-1185">Reference proteome</keyword>
<gene>
    <name evidence="2" type="ORF">J2S05_001247</name>
</gene>
<reference evidence="2 3" key="1">
    <citation type="submission" date="2023-07" db="EMBL/GenBank/DDBJ databases">
        <title>Genomic Encyclopedia of Type Strains, Phase IV (KMG-IV): sequencing the most valuable type-strain genomes for metagenomic binning, comparative biology and taxonomic classification.</title>
        <authorList>
            <person name="Goeker M."/>
        </authorList>
    </citation>
    <scope>NUCLEOTIDE SEQUENCE [LARGE SCALE GENOMIC DNA]</scope>
    <source>
        <strain evidence="2 3">DSM 19154</strain>
    </source>
</reference>